<dbReference type="InterPro" id="IPR000843">
    <property type="entry name" value="HTH_LacI"/>
</dbReference>
<comment type="caution">
    <text evidence="2">The sequence shown here is derived from an EMBL/GenBank/DDBJ whole genome shotgun (WGS) entry which is preliminary data.</text>
</comment>
<dbReference type="Pfam" id="PF00356">
    <property type="entry name" value="LacI"/>
    <property type="match status" value="1"/>
</dbReference>
<feature type="domain" description="HTH lacI-type" evidence="1">
    <location>
        <begin position="3"/>
        <end position="23"/>
    </location>
</feature>
<reference evidence="2 3" key="1">
    <citation type="submission" date="2009-02" db="EMBL/GenBank/DDBJ databases">
        <title>Draft genome sequence of Bifidobacterium pseudocatenulatum (DSM 20438).</title>
        <authorList>
            <person name="Sudarsanam P."/>
            <person name="Ley R."/>
            <person name="Guruge J."/>
            <person name="Turnbaugh P.J."/>
            <person name="Mahowald M."/>
            <person name="Liep D."/>
            <person name="Gordon J."/>
        </authorList>
    </citation>
    <scope>NUCLEOTIDE SEQUENCE [LARGE SCALE GENOMIC DNA]</scope>
    <source>
        <strain evidence="2 3">DSM 20438</strain>
    </source>
</reference>
<evidence type="ECO:0000313" key="3">
    <source>
        <dbReference type="Proteomes" id="UP000003875"/>
    </source>
</evidence>
<evidence type="ECO:0000259" key="1">
    <source>
        <dbReference type="Pfam" id="PF00356"/>
    </source>
</evidence>
<name>C0BSF7_BIFPS</name>
<gene>
    <name evidence="2" type="ORF">BIFPSEUDO_03075</name>
</gene>
<dbReference type="InterPro" id="IPR010982">
    <property type="entry name" value="Lambda_DNA-bd_dom_sf"/>
</dbReference>
<dbReference type="AlphaFoldDB" id="C0BSF7"/>
<dbReference type="GO" id="GO:0003677">
    <property type="term" value="F:DNA binding"/>
    <property type="evidence" value="ECO:0007669"/>
    <property type="project" value="InterPro"/>
</dbReference>
<proteinExistence type="predicted"/>
<sequence length="29" mass="2985">MTTMKEIAEATGVSISTVSLVLTAGMKDV</sequence>
<organism evidence="2 3">
    <name type="scientific">Bifidobacterium pseudocatenulatum DSM 20438 = JCM 1200 = LMG 10505</name>
    <dbReference type="NCBI Taxonomy" id="547043"/>
    <lineage>
        <taxon>Bacteria</taxon>
        <taxon>Bacillati</taxon>
        <taxon>Actinomycetota</taxon>
        <taxon>Actinomycetes</taxon>
        <taxon>Bifidobacteriales</taxon>
        <taxon>Bifidobacteriaceae</taxon>
        <taxon>Bifidobacterium</taxon>
    </lineage>
</organism>
<evidence type="ECO:0000313" key="2">
    <source>
        <dbReference type="EMBL" id="EEG71107.1"/>
    </source>
</evidence>
<dbReference type="Gene3D" id="1.10.260.40">
    <property type="entry name" value="lambda repressor-like DNA-binding domains"/>
    <property type="match status" value="1"/>
</dbReference>
<reference evidence="2 3" key="2">
    <citation type="submission" date="2009-02" db="EMBL/GenBank/DDBJ databases">
        <authorList>
            <person name="Fulton L."/>
            <person name="Clifton S."/>
            <person name="Fulton B."/>
            <person name="Xu J."/>
            <person name="Minx P."/>
            <person name="Pepin K.H."/>
            <person name="Johnson M."/>
            <person name="Bhonagiri V."/>
            <person name="Nash W.E."/>
            <person name="Mardis E.R."/>
            <person name="Wilson R.K."/>
        </authorList>
    </citation>
    <scope>NUCLEOTIDE SEQUENCE [LARGE SCALE GENOMIC DNA]</scope>
    <source>
        <strain evidence="2 3">DSM 20438</strain>
    </source>
</reference>
<protein>
    <submittedName>
        <fullName evidence="2">Transcriptional regulator, LacI family</fullName>
    </submittedName>
</protein>
<accession>C0BSF7</accession>
<dbReference type="SUPFAM" id="SSF47413">
    <property type="entry name" value="lambda repressor-like DNA-binding domains"/>
    <property type="match status" value="1"/>
</dbReference>
<dbReference type="EMBL" id="ABXX02000002">
    <property type="protein sequence ID" value="EEG71107.1"/>
    <property type="molecule type" value="Genomic_DNA"/>
</dbReference>
<dbReference type="GO" id="GO:0006355">
    <property type="term" value="P:regulation of DNA-templated transcription"/>
    <property type="evidence" value="ECO:0007669"/>
    <property type="project" value="InterPro"/>
</dbReference>
<dbReference type="Proteomes" id="UP000003875">
    <property type="component" value="Unassembled WGS sequence"/>
</dbReference>